<protein>
    <submittedName>
        <fullName evidence="1">Uncharacterized protein</fullName>
    </submittedName>
</protein>
<dbReference type="EMBL" id="BAABJQ010000017">
    <property type="protein sequence ID" value="GAA5192456.1"/>
    <property type="molecule type" value="Genomic_DNA"/>
</dbReference>
<reference evidence="2" key="1">
    <citation type="journal article" date="2019" name="Int. J. Syst. Evol. Microbiol.">
        <title>The Global Catalogue of Microorganisms (GCM) 10K type strain sequencing project: providing services to taxonomists for standard genome sequencing and annotation.</title>
        <authorList>
            <consortium name="The Broad Institute Genomics Platform"/>
            <consortium name="The Broad Institute Genome Sequencing Center for Infectious Disease"/>
            <person name="Wu L."/>
            <person name="Ma J."/>
        </authorList>
    </citation>
    <scope>NUCLEOTIDE SEQUENCE [LARGE SCALE GENOMIC DNA]</scope>
    <source>
        <strain evidence="2">JCM 18304</strain>
    </source>
</reference>
<evidence type="ECO:0000313" key="1">
    <source>
        <dbReference type="EMBL" id="GAA5192456.1"/>
    </source>
</evidence>
<comment type="caution">
    <text evidence="1">The sequence shown here is derived from an EMBL/GenBank/DDBJ whole genome shotgun (WGS) entry which is preliminary data.</text>
</comment>
<evidence type="ECO:0000313" key="2">
    <source>
        <dbReference type="Proteomes" id="UP001501570"/>
    </source>
</evidence>
<name>A0ABP9S992_9ACTN</name>
<proteinExistence type="predicted"/>
<sequence length="151" mass="16206">MRIDARIEPLVREVLDASVKKDLNRLEAGLAAVGDGPDAALAIQLALAICVYVLLELHDGNRPTGAQIDSLAQEIARDEGWAQVRGGDVVALLTNLFSGPQLDKGMPVEEAITLPFIVAANLLASSSEPADGNRWFDYLDEIEEKLEATNA</sequence>
<organism evidence="1 2">
    <name type="scientific">Rugosimonospora acidiphila</name>
    <dbReference type="NCBI Taxonomy" id="556531"/>
    <lineage>
        <taxon>Bacteria</taxon>
        <taxon>Bacillati</taxon>
        <taxon>Actinomycetota</taxon>
        <taxon>Actinomycetes</taxon>
        <taxon>Micromonosporales</taxon>
        <taxon>Micromonosporaceae</taxon>
        <taxon>Rugosimonospora</taxon>
    </lineage>
</organism>
<accession>A0ABP9S992</accession>
<keyword evidence="2" id="KW-1185">Reference proteome</keyword>
<gene>
    <name evidence="1" type="ORF">GCM10023322_52080</name>
</gene>
<dbReference type="RefSeq" id="WP_345633883.1">
    <property type="nucleotide sequence ID" value="NZ_BAABJQ010000017.1"/>
</dbReference>
<dbReference type="Proteomes" id="UP001501570">
    <property type="component" value="Unassembled WGS sequence"/>
</dbReference>